<dbReference type="OMA" id="IAGLCHY"/>
<proteinExistence type="predicted"/>
<gene>
    <name evidence="1" type="primary">BnaC06g30750D</name>
    <name evidence="1" type="ORF">GSBRNA2T00071992001</name>
</gene>
<name>A0A078HSV4_BRANA</name>
<accession>A0A078HSV4</accession>
<evidence type="ECO:0000313" key="2">
    <source>
        <dbReference type="Proteomes" id="UP000028999"/>
    </source>
</evidence>
<dbReference type="PaxDb" id="3708-A0A078HSV4"/>
<keyword evidence="2" id="KW-1185">Reference proteome</keyword>
<dbReference type="AlphaFoldDB" id="A0A078HSV4"/>
<protein>
    <submittedName>
        <fullName evidence="1">BnaC06g30750D protein</fullName>
    </submittedName>
</protein>
<evidence type="ECO:0000313" key="1">
    <source>
        <dbReference type="EMBL" id="CDY40937.1"/>
    </source>
</evidence>
<dbReference type="Gramene" id="CDY40937">
    <property type="protein sequence ID" value="CDY40937"/>
    <property type="gene ID" value="GSBRNA2T00071992001"/>
</dbReference>
<dbReference type="Proteomes" id="UP000028999">
    <property type="component" value="Unassembled WGS sequence"/>
</dbReference>
<organism evidence="1 2">
    <name type="scientific">Brassica napus</name>
    <name type="common">Rape</name>
    <dbReference type="NCBI Taxonomy" id="3708"/>
    <lineage>
        <taxon>Eukaryota</taxon>
        <taxon>Viridiplantae</taxon>
        <taxon>Streptophyta</taxon>
        <taxon>Embryophyta</taxon>
        <taxon>Tracheophyta</taxon>
        <taxon>Spermatophyta</taxon>
        <taxon>Magnoliopsida</taxon>
        <taxon>eudicotyledons</taxon>
        <taxon>Gunneridae</taxon>
        <taxon>Pentapetalae</taxon>
        <taxon>rosids</taxon>
        <taxon>malvids</taxon>
        <taxon>Brassicales</taxon>
        <taxon>Brassicaceae</taxon>
        <taxon>Brassiceae</taxon>
        <taxon>Brassica</taxon>
    </lineage>
</organism>
<sequence>MYMSRACLLQISLLRRLPRPPCGRAVVGAPCSRVSPFLLVYLCVVSAEEDGAVSSYRSLHLAWSFSPVRVFSQISSSSLKIGGAWVVGGPLQVFSHLSGWRVTDGWAPSSPHGGSGGSALRYSCSLAVVIGSLDLFRMAIGSRVTNSPVCATLEVVYLSCPIVLYGFLVKWVYTVPVDGLEGGNLRERLLNDGIAGLCHYLVPLVVVSCNQGLRAPFSRARGNRRLFSFAPVLWSELASLFSGTLDAPALLFRALGLVCKLVFSFNYCTSATSSSL</sequence>
<dbReference type="EMBL" id="LK032484">
    <property type="protein sequence ID" value="CDY40937.1"/>
    <property type="molecule type" value="Genomic_DNA"/>
</dbReference>
<reference evidence="1 2" key="1">
    <citation type="journal article" date="2014" name="Science">
        <title>Plant genetics. Early allopolyploid evolution in the post-Neolithic Brassica napus oilseed genome.</title>
        <authorList>
            <person name="Chalhoub B."/>
            <person name="Denoeud F."/>
            <person name="Liu S."/>
            <person name="Parkin I.A."/>
            <person name="Tang H."/>
            <person name="Wang X."/>
            <person name="Chiquet J."/>
            <person name="Belcram H."/>
            <person name="Tong C."/>
            <person name="Samans B."/>
            <person name="Correa M."/>
            <person name="Da Silva C."/>
            <person name="Just J."/>
            <person name="Falentin C."/>
            <person name="Koh C.S."/>
            <person name="Le Clainche I."/>
            <person name="Bernard M."/>
            <person name="Bento P."/>
            <person name="Noel B."/>
            <person name="Labadie K."/>
            <person name="Alberti A."/>
            <person name="Charles M."/>
            <person name="Arnaud D."/>
            <person name="Guo H."/>
            <person name="Daviaud C."/>
            <person name="Alamery S."/>
            <person name="Jabbari K."/>
            <person name="Zhao M."/>
            <person name="Edger P.P."/>
            <person name="Chelaifa H."/>
            <person name="Tack D."/>
            <person name="Lassalle G."/>
            <person name="Mestiri I."/>
            <person name="Schnel N."/>
            <person name="Le Paslier M.C."/>
            <person name="Fan G."/>
            <person name="Renault V."/>
            <person name="Bayer P.E."/>
            <person name="Golicz A.A."/>
            <person name="Manoli S."/>
            <person name="Lee T.H."/>
            <person name="Thi V.H."/>
            <person name="Chalabi S."/>
            <person name="Hu Q."/>
            <person name="Fan C."/>
            <person name="Tollenaere R."/>
            <person name="Lu Y."/>
            <person name="Battail C."/>
            <person name="Shen J."/>
            <person name="Sidebottom C.H."/>
            <person name="Wang X."/>
            <person name="Canaguier A."/>
            <person name="Chauveau A."/>
            <person name="Berard A."/>
            <person name="Deniot G."/>
            <person name="Guan M."/>
            <person name="Liu Z."/>
            <person name="Sun F."/>
            <person name="Lim Y.P."/>
            <person name="Lyons E."/>
            <person name="Town C.D."/>
            <person name="Bancroft I."/>
            <person name="Wang X."/>
            <person name="Meng J."/>
            <person name="Ma J."/>
            <person name="Pires J.C."/>
            <person name="King G.J."/>
            <person name="Brunel D."/>
            <person name="Delourme R."/>
            <person name="Renard M."/>
            <person name="Aury J.M."/>
            <person name="Adams K.L."/>
            <person name="Batley J."/>
            <person name="Snowdon R.J."/>
            <person name="Tost J."/>
            <person name="Edwards D."/>
            <person name="Zhou Y."/>
            <person name="Hua W."/>
            <person name="Sharpe A.G."/>
            <person name="Paterson A.H."/>
            <person name="Guan C."/>
            <person name="Wincker P."/>
        </authorList>
    </citation>
    <scope>NUCLEOTIDE SEQUENCE [LARGE SCALE GENOMIC DNA]</scope>
    <source>
        <strain evidence="2">cv. Darmor-bzh</strain>
    </source>
</reference>